<dbReference type="PANTHER" id="PTHR43394:SF1">
    <property type="entry name" value="ATP-BINDING CASSETTE SUB-FAMILY B MEMBER 10, MITOCHONDRIAL"/>
    <property type="match status" value="1"/>
</dbReference>
<dbReference type="InterPro" id="IPR039421">
    <property type="entry name" value="Type_1_exporter"/>
</dbReference>
<keyword evidence="11" id="KW-1185">Reference proteome</keyword>
<evidence type="ECO:0000256" key="6">
    <source>
        <dbReference type="ARBA" id="ARBA00022840"/>
    </source>
</evidence>
<dbReference type="Gene3D" id="3.40.50.300">
    <property type="entry name" value="P-loop containing nucleotide triphosphate hydrolases"/>
    <property type="match status" value="1"/>
</dbReference>
<dbReference type="PANTHER" id="PTHR43394">
    <property type="entry name" value="ATP-DEPENDENT PERMEASE MDL1, MITOCHONDRIAL"/>
    <property type="match status" value="1"/>
</dbReference>
<accession>A0AA35RVX5</accession>
<dbReference type="InterPro" id="IPR003439">
    <property type="entry name" value="ABC_transporter-like_ATP-bd"/>
</dbReference>
<evidence type="ECO:0000256" key="3">
    <source>
        <dbReference type="ARBA" id="ARBA00022475"/>
    </source>
</evidence>
<dbReference type="GO" id="GO:0016887">
    <property type="term" value="F:ATP hydrolysis activity"/>
    <property type="evidence" value="ECO:0007669"/>
    <property type="project" value="InterPro"/>
</dbReference>
<evidence type="ECO:0000256" key="4">
    <source>
        <dbReference type="ARBA" id="ARBA00022692"/>
    </source>
</evidence>
<reference evidence="10" key="1">
    <citation type="submission" date="2023-03" db="EMBL/GenBank/DDBJ databases">
        <authorList>
            <person name="Steffen K."/>
            <person name="Cardenas P."/>
        </authorList>
    </citation>
    <scope>NUCLEOTIDE SEQUENCE</scope>
</reference>
<dbReference type="InterPro" id="IPR017871">
    <property type="entry name" value="ABC_transporter-like_CS"/>
</dbReference>
<evidence type="ECO:0000256" key="8">
    <source>
        <dbReference type="ARBA" id="ARBA00023136"/>
    </source>
</evidence>
<keyword evidence="8" id="KW-0472">Membrane</keyword>
<dbReference type="FunFam" id="3.40.50.300:FF:000221">
    <property type="entry name" value="Multidrug ABC transporter ATP-binding protein"/>
    <property type="match status" value="1"/>
</dbReference>
<dbReference type="SUPFAM" id="SSF52540">
    <property type="entry name" value="P-loop containing nucleoside triphosphate hydrolases"/>
    <property type="match status" value="1"/>
</dbReference>
<keyword evidence="4" id="KW-0812">Transmembrane</keyword>
<name>A0AA35RVX5_GEOBA</name>
<keyword evidence="7" id="KW-1133">Transmembrane helix</keyword>
<dbReference type="InterPro" id="IPR003593">
    <property type="entry name" value="AAA+_ATPase"/>
</dbReference>
<evidence type="ECO:0000313" key="11">
    <source>
        <dbReference type="Proteomes" id="UP001174909"/>
    </source>
</evidence>
<dbReference type="GO" id="GO:0090374">
    <property type="term" value="P:oligopeptide export from mitochondrion"/>
    <property type="evidence" value="ECO:0007669"/>
    <property type="project" value="TreeGrafter"/>
</dbReference>
<sequence length="264" mass="28865">MGRATGHVKFENVAFSYEDRSPALRQVDLDAKPGQVTAILGAPGSGKTTVVSLLPRFYDVTSGKITIDGSDIRDFTLQSLRHNVGIVHQDVYLFSASIRDNISYGVVGATQEDVERAAKVAQLHDQIMSLPGGYDTWVGERGTTLSGGQRQRLSIARTILIDPPVLILDDSTSSVDVETERQIHRAMTEVMKGRTTFVIAHRLSTVREADQILVLDKGVIAERGPHAELVRTGGIYQSIYELQLRPQEEVLLEAAVPAYGRAAL</sequence>
<dbReference type="GO" id="GO:0015421">
    <property type="term" value="F:ABC-type oligopeptide transporter activity"/>
    <property type="evidence" value="ECO:0007669"/>
    <property type="project" value="TreeGrafter"/>
</dbReference>
<comment type="caution">
    <text evidence="10">The sequence shown here is derived from an EMBL/GenBank/DDBJ whole genome shotgun (WGS) entry which is preliminary data.</text>
</comment>
<dbReference type="InterPro" id="IPR027417">
    <property type="entry name" value="P-loop_NTPase"/>
</dbReference>
<dbReference type="SMART" id="SM00382">
    <property type="entry name" value="AAA"/>
    <property type="match status" value="1"/>
</dbReference>
<feature type="domain" description="ABC transporter" evidence="9">
    <location>
        <begin position="8"/>
        <end position="242"/>
    </location>
</feature>
<keyword evidence="3" id="KW-1003">Cell membrane</keyword>
<dbReference type="Pfam" id="PF00005">
    <property type="entry name" value="ABC_tran"/>
    <property type="match status" value="1"/>
</dbReference>
<organism evidence="10 11">
    <name type="scientific">Geodia barretti</name>
    <name type="common">Barrett's horny sponge</name>
    <dbReference type="NCBI Taxonomy" id="519541"/>
    <lineage>
        <taxon>Eukaryota</taxon>
        <taxon>Metazoa</taxon>
        <taxon>Porifera</taxon>
        <taxon>Demospongiae</taxon>
        <taxon>Heteroscleromorpha</taxon>
        <taxon>Tetractinellida</taxon>
        <taxon>Astrophorina</taxon>
        <taxon>Geodiidae</taxon>
        <taxon>Geodia</taxon>
    </lineage>
</organism>
<proteinExistence type="predicted"/>
<keyword evidence="2" id="KW-0813">Transport</keyword>
<evidence type="ECO:0000256" key="1">
    <source>
        <dbReference type="ARBA" id="ARBA00004651"/>
    </source>
</evidence>
<dbReference type="GO" id="GO:0005886">
    <property type="term" value="C:plasma membrane"/>
    <property type="evidence" value="ECO:0007669"/>
    <property type="project" value="UniProtKB-SubCell"/>
</dbReference>
<keyword evidence="6 10" id="KW-0067">ATP-binding</keyword>
<dbReference type="PROSITE" id="PS00211">
    <property type="entry name" value="ABC_TRANSPORTER_1"/>
    <property type="match status" value="1"/>
</dbReference>
<evidence type="ECO:0000313" key="10">
    <source>
        <dbReference type="EMBL" id="CAI8018214.1"/>
    </source>
</evidence>
<dbReference type="PROSITE" id="PS50893">
    <property type="entry name" value="ABC_TRANSPORTER_2"/>
    <property type="match status" value="1"/>
</dbReference>
<dbReference type="Proteomes" id="UP001174909">
    <property type="component" value="Unassembled WGS sequence"/>
</dbReference>
<dbReference type="GO" id="GO:0005524">
    <property type="term" value="F:ATP binding"/>
    <property type="evidence" value="ECO:0007669"/>
    <property type="project" value="UniProtKB-KW"/>
</dbReference>
<dbReference type="GO" id="GO:0005743">
    <property type="term" value="C:mitochondrial inner membrane"/>
    <property type="evidence" value="ECO:0007669"/>
    <property type="project" value="TreeGrafter"/>
</dbReference>
<protein>
    <submittedName>
        <fullName evidence="10">Uncharacterized ABC transporter ATP-binding protein YknU</fullName>
    </submittedName>
</protein>
<gene>
    <name evidence="10" type="ORF">GBAR_LOCUS11025</name>
</gene>
<dbReference type="EMBL" id="CASHTH010001687">
    <property type="protein sequence ID" value="CAI8018214.1"/>
    <property type="molecule type" value="Genomic_DNA"/>
</dbReference>
<evidence type="ECO:0000256" key="7">
    <source>
        <dbReference type="ARBA" id="ARBA00022989"/>
    </source>
</evidence>
<keyword evidence="5" id="KW-0547">Nucleotide-binding</keyword>
<evidence type="ECO:0000259" key="9">
    <source>
        <dbReference type="PROSITE" id="PS50893"/>
    </source>
</evidence>
<evidence type="ECO:0000256" key="5">
    <source>
        <dbReference type="ARBA" id="ARBA00022741"/>
    </source>
</evidence>
<dbReference type="AlphaFoldDB" id="A0AA35RVX5"/>
<evidence type="ECO:0000256" key="2">
    <source>
        <dbReference type="ARBA" id="ARBA00022448"/>
    </source>
</evidence>
<comment type="subcellular location">
    <subcellularLocation>
        <location evidence="1">Cell membrane</location>
        <topology evidence="1">Multi-pass membrane protein</topology>
    </subcellularLocation>
</comment>